<dbReference type="SUPFAM" id="SSF57850">
    <property type="entry name" value="RING/U-box"/>
    <property type="match status" value="1"/>
</dbReference>
<evidence type="ECO:0000256" key="15">
    <source>
        <dbReference type="SAM" id="Phobius"/>
    </source>
</evidence>
<keyword evidence="7" id="KW-0479">Metal-binding</keyword>
<evidence type="ECO:0000256" key="8">
    <source>
        <dbReference type="ARBA" id="ARBA00022771"/>
    </source>
</evidence>
<keyword evidence="10" id="KW-0862">Zinc</keyword>
<dbReference type="Pfam" id="PF13639">
    <property type="entry name" value="zf-RING_2"/>
    <property type="match status" value="1"/>
</dbReference>
<dbReference type="EC" id="2.3.2.27" evidence="4"/>
<dbReference type="GO" id="GO:0008270">
    <property type="term" value="F:zinc ion binding"/>
    <property type="evidence" value="ECO:0007669"/>
    <property type="project" value="UniProtKB-KW"/>
</dbReference>
<dbReference type="EMBL" id="JAUJYN010000010">
    <property type="protein sequence ID" value="KAK1262422.1"/>
    <property type="molecule type" value="Genomic_DNA"/>
</dbReference>
<keyword evidence="18" id="KW-1185">Reference proteome</keyword>
<evidence type="ECO:0000256" key="5">
    <source>
        <dbReference type="ARBA" id="ARBA00022679"/>
    </source>
</evidence>
<evidence type="ECO:0000256" key="2">
    <source>
        <dbReference type="ARBA" id="ARBA00004167"/>
    </source>
</evidence>
<reference evidence="17" key="2">
    <citation type="submission" date="2023-06" db="EMBL/GenBank/DDBJ databases">
        <authorList>
            <person name="Ma L."/>
            <person name="Liu K.-W."/>
            <person name="Li Z."/>
            <person name="Hsiao Y.-Y."/>
            <person name="Qi Y."/>
            <person name="Fu T."/>
            <person name="Tang G."/>
            <person name="Zhang D."/>
            <person name="Sun W.-H."/>
            <person name="Liu D.-K."/>
            <person name="Li Y."/>
            <person name="Chen G.-Z."/>
            <person name="Liu X.-D."/>
            <person name="Liao X.-Y."/>
            <person name="Jiang Y.-T."/>
            <person name="Yu X."/>
            <person name="Hao Y."/>
            <person name="Huang J."/>
            <person name="Zhao X.-W."/>
            <person name="Ke S."/>
            <person name="Chen Y.-Y."/>
            <person name="Wu W.-L."/>
            <person name="Hsu J.-L."/>
            <person name="Lin Y.-F."/>
            <person name="Huang M.-D."/>
            <person name="Li C.-Y."/>
            <person name="Huang L."/>
            <person name="Wang Z.-W."/>
            <person name="Zhao X."/>
            <person name="Zhong W.-Y."/>
            <person name="Peng D.-H."/>
            <person name="Ahmad S."/>
            <person name="Lan S."/>
            <person name="Zhang J.-S."/>
            <person name="Tsai W.-C."/>
            <person name="Van De Peer Y."/>
            <person name="Liu Z.-J."/>
        </authorList>
    </citation>
    <scope>NUCLEOTIDE SEQUENCE</scope>
    <source>
        <strain evidence="17">SCP</strain>
        <tissue evidence="17">Leaves</tissue>
    </source>
</reference>
<keyword evidence="9" id="KW-0833">Ubl conjugation pathway</keyword>
<dbReference type="GO" id="GO:0016020">
    <property type="term" value="C:membrane"/>
    <property type="evidence" value="ECO:0007669"/>
    <property type="project" value="UniProtKB-SubCell"/>
</dbReference>
<evidence type="ECO:0000256" key="9">
    <source>
        <dbReference type="ARBA" id="ARBA00022786"/>
    </source>
</evidence>
<proteinExistence type="predicted"/>
<keyword evidence="6 15" id="KW-0812">Transmembrane</keyword>
<evidence type="ECO:0000256" key="13">
    <source>
        <dbReference type="PROSITE-ProRule" id="PRU00175"/>
    </source>
</evidence>
<evidence type="ECO:0000256" key="10">
    <source>
        <dbReference type="ARBA" id="ARBA00022833"/>
    </source>
</evidence>
<feature type="transmembrane region" description="Helical" evidence="15">
    <location>
        <begin position="61"/>
        <end position="82"/>
    </location>
</feature>
<evidence type="ECO:0000256" key="11">
    <source>
        <dbReference type="ARBA" id="ARBA00022989"/>
    </source>
</evidence>
<dbReference type="AlphaFoldDB" id="A0AAV9AE46"/>
<evidence type="ECO:0000256" key="12">
    <source>
        <dbReference type="ARBA" id="ARBA00023136"/>
    </source>
</evidence>
<dbReference type="InterPro" id="IPR001841">
    <property type="entry name" value="Znf_RING"/>
</dbReference>
<evidence type="ECO:0000256" key="3">
    <source>
        <dbReference type="ARBA" id="ARBA00004906"/>
    </source>
</evidence>
<dbReference type="PROSITE" id="PS50089">
    <property type="entry name" value="ZF_RING_2"/>
    <property type="match status" value="1"/>
</dbReference>
<dbReference type="FunFam" id="3.30.40.10:FF:000233">
    <property type="entry name" value="RING-H2 finger protein ATL54"/>
    <property type="match status" value="1"/>
</dbReference>
<keyword evidence="8 13" id="KW-0863">Zinc-finger</keyword>
<reference evidence="17" key="1">
    <citation type="journal article" date="2023" name="Nat. Commun.">
        <title>Diploid and tetraploid genomes of Acorus and the evolution of monocots.</title>
        <authorList>
            <person name="Ma L."/>
            <person name="Liu K.W."/>
            <person name="Li Z."/>
            <person name="Hsiao Y.Y."/>
            <person name="Qi Y."/>
            <person name="Fu T."/>
            <person name="Tang G.D."/>
            <person name="Zhang D."/>
            <person name="Sun W.H."/>
            <person name="Liu D.K."/>
            <person name="Li Y."/>
            <person name="Chen G.Z."/>
            <person name="Liu X.D."/>
            <person name="Liao X.Y."/>
            <person name="Jiang Y.T."/>
            <person name="Yu X."/>
            <person name="Hao Y."/>
            <person name="Huang J."/>
            <person name="Zhao X.W."/>
            <person name="Ke S."/>
            <person name="Chen Y.Y."/>
            <person name="Wu W.L."/>
            <person name="Hsu J.L."/>
            <person name="Lin Y.F."/>
            <person name="Huang M.D."/>
            <person name="Li C.Y."/>
            <person name="Huang L."/>
            <person name="Wang Z.W."/>
            <person name="Zhao X."/>
            <person name="Zhong W.Y."/>
            <person name="Peng D.H."/>
            <person name="Ahmad S."/>
            <person name="Lan S."/>
            <person name="Zhang J.S."/>
            <person name="Tsai W.C."/>
            <person name="Van de Peer Y."/>
            <person name="Liu Z.J."/>
        </authorList>
    </citation>
    <scope>NUCLEOTIDE SEQUENCE</scope>
    <source>
        <strain evidence="17">SCP</strain>
    </source>
</reference>
<sequence>MASSDNQQTWVPYGTSPKDCSQGICTPFCPQWCVYLVFPPPPPIGFSDDSDSGDGPTFSPLVIAIIGILASALLLIIYYTVISKYCSRARARDPARADADDDPEGPIVGSARHDSWTSSAAQPTSGLDESVIKSIWVCKYKRGDGFVDGTDCSVCLSEFREDESLRLLPKCAHAFHVPCIDTWLKSHSNCPLCRANIAPFALPRLDPEPPRTTTVSVSAAQSVGESEQGGEIEIEPVRRSASMDHHRLSIADVLESPNGATSGESSNKCVSSRSRDLHCVVVLPVTMKRSVSSGKGRNAVLPV</sequence>
<organism evidence="17 18">
    <name type="scientific">Acorus gramineus</name>
    <name type="common">Dwarf sweet flag</name>
    <dbReference type="NCBI Taxonomy" id="55184"/>
    <lineage>
        <taxon>Eukaryota</taxon>
        <taxon>Viridiplantae</taxon>
        <taxon>Streptophyta</taxon>
        <taxon>Embryophyta</taxon>
        <taxon>Tracheophyta</taxon>
        <taxon>Spermatophyta</taxon>
        <taxon>Magnoliopsida</taxon>
        <taxon>Liliopsida</taxon>
        <taxon>Acoraceae</taxon>
        <taxon>Acorus</taxon>
    </lineage>
</organism>
<evidence type="ECO:0000256" key="14">
    <source>
        <dbReference type="SAM" id="MobiDB-lite"/>
    </source>
</evidence>
<comment type="pathway">
    <text evidence="3">Protein modification; protein ubiquitination.</text>
</comment>
<evidence type="ECO:0000313" key="17">
    <source>
        <dbReference type="EMBL" id="KAK1262422.1"/>
    </source>
</evidence>
<dbReference type="GO" id="GO:0016567">
    <property type="term" value="P:protein ubiquitination"/>
    <property type="evidence" value="ECO:0007669"/>
    <property type="project" value="InterPro"/>
</dbReference>
<keyword evidence="5" id="KW-0808">Transferase</keyword>
<evidence type="ECO:0000256" key="1">
    <source>
        <dbReference type="ARBA" id="ARBA00000900"/>
    </source>
</evidence>
<dbReference type="CDD" id="cd16461">
    <property type="entry name" value="RING-H2_EL5-like"/>
    <property type="match status" value="1"/>
</dbReference>
<dbReference type="GO" id="GO:0061630">
    <property type="term" value="F:ubiquitin protein ligase activity"/>
    <property type="evidence" value="ECO:0007669"/>
    <property type="project" value="UniProtKB-EC"/>
</dbReference>
<dbReference type="Gene3D" id="3.30.40.10">
    <property type="entry name" value="Zinc/RING finger domain, C3HC4 (zinc finger)"/>
    <property type="match status" value="1"/>
</dbReference>
<dbReference type="PANTHER" id="PTHR46913:SF22">
    <property type="entry name" value="RING-TYPE E3 UBIQUITIN TRANSFERASE"/>
    <property type="match status" value="1"/>
</dbReference>
<keyword evidence="11 15" id="KW-1133">Transmembrane helix</keyword>
<dbReference type="Proteomes" id="UP001179952">
    <property type="component" value="Unassembled WGS sequence"/>
</dbReference>
<evidence type="ECO:0000256" key="6">
    <source>
        <dbReference type="ARBA" id="ARBA00022692"/>
    </source>
</evidence>
<dbReference type="PANTHER" id="PTHR46913">
    <property type="entry name" value="RING-H2 FINGER PROTEIN ATL16"/>
    <property type="match status" value="1"/>
</dbReference>
<gene>
    <name evidence="17" type="ORF">QJS04_geneDACA008818</name>
</gene>
<comment type="subcellular location">
    <subcellularLocation>
        <location evidence="2">Membrane</location>
        <topology evidence="2">Single-pass membrane protein</topology>
    </subcellularLocation>
</comment>
<protein>
    <recommendedName>
        <fullName evidence="4">RING-type E3 ubiquitin transferase</fullName>
        <ecNumber evidence="4">2.3.2.27</ecNumber>
    </recommendedName>
</protein>
<evidence type="ECO:0000256" key="7">
    <source>
        <dbReference type="ARBA" id="ARBA00022723"/>
    </source>
</evidence>
<evidence type="ECO:0000313" key="18">
    <source>
        <dbReference type="Proteomes" id="UP001179952"/>
    </source>
</evidence>
<dbReference type="SMART" id="SM00184">
    <property type="entry name" value="RING"/>
    <property type="match status" value="1"/>
</dbReference>
<accession>A0AAV9AE46</accession>
<feature type="region of interest" description="Disordered" evidence="14">
    <location>
        <begin position="94"/>
        <end position="123"/>
    </location>
</feature>
<keyword evidence="12 15" id="KW-0472">Membrane</keyword>
<comment type="catalytic activity">
    <reaction evidence="1">
        <text>S-ubiquitinyl-[E2 ubiquitin-conjugating enzyme]-L-cysteine + [acceptor protein]-L-lysine = [E2 ubiquitin-conjugating enzyme]-L-cysteine + N(6)-ubiquitinyl-[acceptor protein]-L-lysine.</text>
        <dbReference type="EC" id="2.3.2.27"/>
    </reaction>
</comment>
<evidence type="ECO:0000259" key="16">
    <source>
        <dbReference type="PROSITE" id="PS50089"/>
    </source>
</evidence>
<comment type="caution">
    <text evidence="17">The sequence shown here is derived from an EMBL/GenBank/DDBJ whole genome shotgun (WGS) entry which is preliminary data.</text>
</comment>
<evidence type="ECO:0000256" key="4">
    <source>
        <dbReference type="ARBA" id="ARBA00012483"/>
    </source>
</evidence>
<feature type="domain" description="RING-type" evidence="16">
    <location>
        <begin position="152"/>
        <end position="194"/>
    </location>
</feature>
<dbReference type="InterPro" id="IPR044600">
    <property type="entry name" value="ATL1/ATL16-like"/>
</dbReference>
<dbReference type="InterPro" id="IPR013083">
    <property type="entry name" value="Znf_RING/FYVE/PHD"/>
</dbReference>
<name>A0AAV9AE46_ACOGR</name>